<feature type="region of interest" description="Disordered" evidence="1">
    <location>
        <begin position="293"/>
        <end position="355"/>
    </location>
</feature>
<gene>
    <name evidence="3" type="ORF">JOF48_003713</name>
</gene>
<name>A0ABS4Z1S9_9MICC</name>
<dbReference type="NCBIfam" id="NF040712">
    <property type="entry name" value="SepH"/>
    <property type="match status" value="1"/>
</dbReference>
<sequence>MTFWEDGMAELRLVGVHDDGGHLLLSGPNGDNYLLPLDEALRSAVGKGQNRTARAPSQAAARMSPREIQSMIRAGSTAADVAEASGHSIDQIRRYEGPVLAERDYIANQARTVEVAAAAPHNDVYRAAFGDEAIPLEAMVRHRLAAFGIDPKSLRWDAWREGAGAWTIAADFEPGTEWAANSIGEPAPALWHFHSGRKSLQNANRWAQQLSELEPLDSPVPERRLSAVADQPFDVEANGGEPAVDPAGAPEDDPESPDFPGHGLLEMLRSRRGMRLGIDEDGDDELAAMLGSHVPGAHPRDEELYGTPAPEPEDGGGERPKAVPFLQLAPTLEDRDEPPAEPVNSVSEVSTETREVIVSGEPVTFLRPARPVAAAPGTPAATADAAPAPSHAPAEDDGPSDTEVAERLERKAAAKPKRSSVPSWDEIVFGTKGD</sequence>
<evidence type="ECO:0000256" key="1">
    <source>
        <dbReference type="SAM" id="MobiDB-lite"/>
    </source>
</evidence>
<evidence type="ECO:0000259" key="2">
    <source>
        <dbReference type="Pfam" id="PF11268"/>
    </source>
</evidence>
<feature type="region of interest" description="Disordered" evidence="1">
    <location>
        <begin position="234"/>
        <end position="262"/>
    </location>
</feature>
<comment type="caution">
    <text evidence="3">The sequence shown here is derived from an EMBL/GenBank/DDBJ whole genome shotgun (WGS) entry which is preliminary data.</text>
</comment>
<dbReference type="InterPro" id="IPR021421">
    <property type="entry name" value="DUF3071"/>
</dbReference>
<dbReference type="Pfam" id="PF11268">
    <property type="entry name" value="DUF3071"/>
    <property type="match status" value="1"/>
</dbReference>
<protein>
    <recommendedName>
        <fullName evidence="2">DUF3071 domain-containing protein</fullName>
    </recommendedName>
</protein>
<feature type="region of interest" description="Disordered" evidence="1">
    <location>
        <begin position="367"/>
        <end position="434"/>
    </location>
</feature>
<evidence type="ECO:0000313" key="3">
    <source>
        <dbReference type="EMBL" id="MBP2414914.1"/>
    </source>
</evidence>
<accession>A0ABS4Z1S9</accession>
<dbReference type="RefSeq" id="WP_245346608.1">
    <property type="nucleotide sequence ID" value="NZ_JAGIOI010000001.1"/>
</dbReference>
<organism evidence="3 4">
    <name type="scientific">Arthrobacter stackebrandtii</name>
    <dbReference type="NCBI Taxonomy" id="272161"/>
    <lineage>
        <taxon>Bacteria</taxon>
        <taxon>Bacillati</taxon>
        <taxon>Actinomycetota</taxon>
        <taxon>Actinomycetes</taxon>
        <taxon>Micrococcales</taxon>
        <taxon>Micrococcaceae</taxon>
        <taxon>Arthrobacter</taxon>
    </lineage>
</organism>
<proteinExistence type="predicted"/>
<dbReference type="EMBL" id="JAGIOI010000001">
    <property type="protein sequence ID" value="MBP2414914.1"/>
    <property type="molecule type" value="Genomic_DNA"/>
</dbReference>
<evidence type="ECO:0000313" key="4">
    <source>
        <dbReference type="Proteomes" id="UP000711614"/>
    </source>
</evidence>
<reference evidence="3 4" key="1">
    <citation type="submission" date="2021-03" db="EMBL/GenBank/DDBJ databases">
        <title>Sequencing the genomes of 1000 actinobacteria strains.</title>
        <authorList>
            <person name="Klenk H.-P."/>
        </authorList>
    </citation>
    <scope>NUCLEOTIDE SEQUENCE [LARGE SCALE GENOMIC DNA]</scope>
    <source>
        <strain evidence="3 4">DSM 16005</strain>
    </source>
</reference>
<feature type="compositionally biased region" description="Low complexity" evidence="1">
    <location>
        <begin position="368"/>
        <end position="392"/>
    </location>
</feature>
<dbReference type="InterPro" id="IPR047682">
    <property type="entry name" value="SepH-like"/>
</dbReference>
<feature type="domain" description="DUF3071" evidence="2">
    <location>
        <begin position="8"/>
        <end position="177"/>
    </location>
</feature>
<dbReference type="Proteomes" id="UP000711614">
    <property type="component" value="Unassembled WGS sequence"/>
</dbReference>
<keyword evidence="4" id="KW-1185">Reference proteome</keyword>